<keyword evidence="2" id="KW-1185">Reference proteome</keyword>
<accession>A0A1I5SX22</accession>
<dbReference type="STRING" id="634430.SAMN04488241_106214"/>
<dbReference type="AlphaFoldDB" id="A0A1I5SX22"/>
<evidence type="ECO:0000313" key="2">
    <source>
        <dbReference type="Proteomes" id="UP000199586"/>
    </source>
</evidence>
<evidence type="ECO:0008006" key="3">
    <source>
        <dbReference type="Google" id="ProtNLM"/>
    </source>
</evidence>
<evidence type="ECO:0000313" key="1">
    <source>
        <dbReference type="EMBL" id="SFP75293.1"/>
    </source>
</evidence>
<gene>
    <name evidence="1" type="ORF">SAMN04488241_106214</name>
</gene>
<proteinExistence type="predicted"/>
<name>A0A1I5SX22_9SPHN</name>
<organism evidence="1 2">
    <name type="scientific">Sphingomonas rubra</name>
    <dbReference type="NCBI Taxonomy" id="634430"/>
    <lineage>
        <taxon>Bacteria</taxon>
        <taxon>Pseudomonadati</taxon>
        <taxon>Pseudomonadota</taxon>
        <taxon>Alphaproteobacteria</taxon>
        <taxon>Sphingomonadales</taxon>
        <taxon>Sphingomonadaceae</taxon>
        <taxon>Sphingomonas</taxon>
    </lineage>
</organism>
<sequence length="101" mass="10701">MIRTTSRKGGGWRHVTLVCGKCSRKLDGGFGTDGDERLAKLLRKRAGKGKRAVAGVVETGCLKLCPKNAVAVIDASRPGEWLVVPAGEPVDAVVARLGWDC</sequence>
<reference evidence="1 2" key="1">
    <citation type="submission" date="2016-10" db="EMBL/GenBank/DDBJ databases">
        <authorList>
            <person name="de Groot N.N."/>
        </authorList>
    </citation>
    <scope>NUCLEOTIDE SEQUENCE [LARGE SCALE GENOMIC DNA]</scope>
    <source>
        <strain evidence="1 2">CGMCC 1.9113</strain>
    </source>
</reference>
<protein>
    <recommendedName>
        <fullName evidence="3">(2Fe-2S) ferredoxin</fullName>
    </recommendedName>
</protein>
<dbReference type="EMBL" id="FOXP01000006">
    <property type="protein sequence ID" value="SFP75293.1"/>
    <property type="molecule type" value="Genomic_DNA"/>
</dbReference>
<dbReference type="RefSeq" id="WP_093333386.1">
    <property type="nucleotide sequence ID" value="NZ_FOXP01000006.1"/>
</dbReference>
<dbReference type="Proteomes" id="UP000199586">
    <property type="component" value="Unassembled WGS sequence"/>
</dbReference>
<dbReference type="OrthoDB" id="7412671at2"/>